<evidence type="ECO:0000313" key="1">
    <source>
        <dbReference type="EMBL" id="MDR6784998.1"/>
    </source>
</evidence>
<evidence type="ECO:0000313" key="2">
    <source>
        <dbReference type="Proteomes" id="UP001246858"/>
    </source>
</evidence>
<organism evidence="1 2">
    <name type="scientific">Pedobacter africanus</name>
    <dbReference type="NCBI Taxonomy" id="151894"/>
    <lineage>
        <taxon>Bacteria</taxon>
        <taxon>Pseudomonadati</taxon>
        <taxon>Bacteroidota</taxon>
        <taxon>Sphingobacteriia</taxon>
        <taxon>Sphingobacteriales</taxon>
        <taxon>Sphingobacteriaceae</taxon>
        <taxon>Pedobacter</taxon>
    </lineage>
</organism>
<reference evidence="1" key="1">
    <citation type="submission" date="2023-07" db="EMBL/GenBank/DDBJ databases">
        <title>Sorghum-associated microbial communities from plants grown in Nebraska, USA.</title>
        <authorList>
            <person name="Schachtman D."/>
        </authorList>
    </citation>
    <scope>NUCLEOTIDE SEQUENCE</scope>
    <source>
        <strain evidence="1">2697</strain>
    </source>
</reference>
<proteinExistence type="predicted"/>
<keyword evidence="2" id="KW-1185">Reference proteome</keyword>
<dbReference type="EMBL" id="JAVDTF010000003">
    <property type="protein sequence ID" value="MDR6784998.1"/>
    <property type="molecule type" value="Genomic_DNA"/>
</dbReference>
<name>A0ACC6L0Y8_9SPHI</name>
<sequence length="278" mass="32455">MKEHFPVLGIKEFQNNLAADNSLLYHEIHGERLIEKPHKHDFFVFLLFGTGSGTHSIDFVDYEVRGNQMHLLFPDQVHRWEFGTDTSAYQLMISRSVFETFANSLRFSFAHYRNHPVIELNPEVFQKLLYEFKAIQSELTAKPVLWDIVNLRSRIIASLVSHEAENKFNDLTVYKAKPGLFKFHSLIDLHFKEEKSVTFYAGKLNITANYLNILCKRHFNASATQLIQNRVILEAKRLLHASEKSVKEIAFELGFYDLAYFSRFFKAQTGTSPRQFRE</sequence>
<gene>
    <name evidence="1" type="ORF">J2X78_003572</name>
</gene>
<dbReference type="Proteomes" id="UP001246858">
    <property type="component" value="Unassembled WGS sequence"/>
</dbReference>
<protein>
    <submittedName>
        <fullName evidence="1">AraC-like DNA-binding protein</fullName>
    </submittedName>
</protein>
<accession>A0ACC6L0Y8</accession>
<comment type="caution">
    <text evidence="1">The sequence shown here is derived from an EMBL/GenBank/DDBJ whole genome shotgun (WGS) entry which is preliminary data.</text>
</comment>